<protein>
    <recommendedName>
        <fullName evidence="5">Xylanolytic transcriptional activator regulatory domain-containing protein</fullName>
    </recommendedName>
</protein>
<dbReference type="Proteomes" id="UP000754883">
    <property type="component" value="Unassembled WGS sequence"/>
</dbReference>
<dbReference type="InterPro" id="IPR050987">
    <property type="entry name" value="AtrR-like"/>
</dbReference>
<dbReference type="GO" id="GO:0000981">
    <property type="term" value="F:DNA-binding transcription factor activity, RNA polymerase II-specific"/>
    <property type="evidence" value="ECO:0007669"/>
    <property type="project" value="InterPro"/>
</dbReference>
<sequence>MPMEAVENDAAAESGPIGTISRAVRRLTCFSNCSSDSFQHFRSNIVGIVRPMPCEEAKIRCDRLSPCSNCRAIQHSCSSGGGPFRHRESRQRVLISTEYEHKIDRIEYRLTGIERLLQDSHPPSSTQGPAERAGQTAEAVARPSSELVETANSISENVESERAFEGDSSMTAATVFASEFLENAVERSPSYTANSPVHAAVLSLKEMASMQSLQSSKGTLPYKRQIANPALRGLQLPPQQPVLSILREMKEISPITLTVICFFIPMERFVECCREVYFALEDFSLSTFLIVNAGLRYLFQEKHLTASEQASMEEYRSWSHLCRCNVETALANLSFLLPASSENIEALLLGSIYCIETSQTSLAWQLSAGAAQMCQTLGWHRLPSHSDSSVDRKLPLFWFTYLLDKGLALRLGRISVLQDHEITLRRQFNSAGVPREWQNLMTQWIHHSEIVGKVYQDLYSPATSTKPMPERTKLAEFLLARLKETMDASTASAGEARAATGGQPLRYGFPPQSILAMLLKFDEVWYWASVTLVHRALRSNEGFSEPCIQAARSAFKAHRECIHMTETSPHMKAAYLLWTIIYTPFTPLIVIFCHVIESGNTEDLRILSDFTGSLESVSATTEPIKRLHSLCQVLRDVAAIFVGSKAQNSRDQLIMAGNEFDTYLGNMMGLPVTDPSRQNSVSALEMEEPAMVAETHVSQLRGWMAGNPHIFSMLEDDLSQYLR</sequence>
<reference evidence="7" key="1">
    <citation type="submission" date="2019-06" db="EMBL/GenBank/DDBJ databases">
        <authorList>
            <person name="Broberg M."/>
        </authorList>
    </citation>
    <scope>NUCLEOTIDE SEQUENCE [LARGE SCALE GENOMIC DNA]</scope>
</reference>
<dbReference type="Gene3D" id="4.10.240.10">
    <property type="entry name" value="Zn(2)-C6 fungal-type DNA-binding domain"/>
    <property type="match status" value="1"/>
</dbReference>
<evidence type="ECO:0000256" key="2">
    <source>
        <dbReference type="ARBA" id="ARBA00023242"/>
    </source>
</evidence>
<dbReference type="PANTHER" id="PTHR46910:SF5">
    <property type="entry name" value="ZN(II)2CYS6 TRANSCRIPTION FACTOR (EUROFUNG)"/>
    <property type="match status" value="1"/>
</dbReference>
<feature type="region of interest" description="Disordered" evidence="3">
    <location>
        <begin position="118"/>
        <end position="153"/>
    </location>
</feature>
<dbReference type="InterPro" id="IPR007219">
    <property type="entry name" value="XnlR_reg_dom"/>
</dbReference>
<evidence type="ECO:0000256" key="3">
    <source>
        <dbReference type="SAM" id="MobiDB-lite"/>
    </source>
</evidence>
<keyword evidence="1" id="KW-0479">Metal-binding</keyword>
<dbReference type="GO" id="GO:0006351">
    <property type="term" value="P:DNA-templated transcription"/>
    <property type="evidence" value="ECO:0007669"/>
    <property type="project" value="InterPro"/>
</dbReference>
<evidence type="ECO:0000256" key="1">
    <source>
        <dbReference type="ARBA" id="ARBA00022723"/>
    </source>
</evidence>
<dbReference type="EMBL" id="CABFNO020001268">
    <property type="protein sequence ID" value="CAG9975527.1"/>
    <property type="molecule type" value="Genomic_DNA"/>
</dbReference>
<dbReference type="CDD" id="cd12148">
    <property type="entry name" value="fungal_TF_MHR"/>
    <property type="match status" value="1"/>
</dbReference>
<accession>A0A9N9XXB6</accession>
<dbReference type="AlphaFoldDB" id="A0A9N9XXB6"/>
<keyword evidence="4" id="KW-1133">Transmembrane helix</keyword>
<gene>
    <name evidence="6" type="ORF">CBYS24578_00012985</name>
</gene>
<dbReference type="InterPro" id="IPR001138">
    <property type="entry name" value="Zn2Cys6_DnaBD"/>
</dbReference>
<dbReference type="GO" id="GO:0003677">
    <property type="term" value="F:DNA binding"/>
    <property type="evidence" value="ECO:0007669"/>
    <property type="project" value="InterPro"/>
</dbReference>
<keyword evidence="2" id="KW-0539">Nucleus</keyword>
<feature type="transmembrane region" description="Helical" evidence="4">
    <location>
        <begin position="575"/>
        <end position="596"/>
    </location>
</feature>
<dbReference type="OrthoDB" id="103819at2759"/>
<dbReference type="InterPro" id="IPR036864">
    <property type="entry name" value="Zn2-C6_fun-type_DNA-bd_sf"/>
</dbReference>
<evidence type="ECO:0000313" key="6">
    <source>
        <dbReference type="EMBL" id="CAG9975527.1"/>
    </source>
</evidence>
<dbReference type="CDD" id="cd00067">
    <property type="entry name" value="GAL4"/>
    <property type="match status" value="1"/>
</dbReference>
<evidence type="ECO:0000256" key="4">
    <source>
        <dbReference type="SAM" id="Phobius"/>
    </source>
</evidence>
<evidence type="ECO:0000313" key="7">
    <source>
        <dbReference type="Proteomes" id="UP000754883"/>
    </source>
</evidence>
<keyword evidence="4" id="KW-0472">Membrane</keyword>
<name>A0A9N9XXB6_9HYPO</name>
<reference evidence="6 7" key="2">
    <citation type="submission" date="2021-10" db="EMBL/GenBank/DDBJ databases">
        <authorList>
            <person name="Piombo E."/>
        </authorList>
    </citation>
    <scope>NUCLEOTIDE SEQUENCE [LARGE SCALE GENOMIC DNA]</scope>
</reference>
<dbReference type="SMART" id="SM00906">
    <property type="entry name" value="Fungal_trans"/>
    <property type="match status" value="1"/>
</dbReference>
<dbReference type="PANTHER" id="PTHR46910">
    <property type="entry name" value="TRANSCRIPTION FACTOR PDR1"/>
    <property type="match status" value="1"/>
</dbReference>
<evidence type="ECO:0000259" key="5">
    <source>
        <dbReference type="SMART" id="SM00906"/>
    </source>
</evidence>
<keyword evidence="4" id="KW-0812">Transmembrane</keyword>
<keyword evidence="7" id="KW-1185">Reference proteome</keyword>
<organism evidence="6 7">
    <name type="scientific">Clonostachys byssicola</name>
    <dbReference type="NCBI Taxonomy" id="160290"/>
    <lineage>
        <taxon>Eukaryota</taxon>
        <taxon>Fungi</taxon>
        <taxon>Dikarya</taxon>
        <taxon>Ascomycota</taxon>
        <taxon>Pezizomycotina</taxon>
        <taxon>Sordariomycetes</taxon>
        <taxon>Hypocreomycetidae</taxon>
        <taxon>Hypocreales</taxon>
        <taxon>Bionectriaceae</taxon>
        <taxon>Clonostachys</taxon>
    </lineage>
</organism>
<comment type="caution">
    <text evidence="6">The sequence shown here is derived from an EMBL/GenBank/DDBJ whole genome shotgun (WGS) entry which is preliminary data.</text>
</comment>
<proteinExistence type="predicted"/>
<dbReference type="GO" id="GO:0008270">
    <property type="term" value="F:zinc ion binding"/>
    <property type="evidence" value="ECO:0007669"/>
    <property type="project" value="InterPro"/>
</dbReference>
<dbReference type="Pfam" id="PF04082">
    <property type="entry name" value="Fungal_trans"/>
    <property type="match status" value="1"/>
</dbReference>
<feature type="domain" description="Xylanolytic transcriptional activator regulatory" evidence="5">
    <location>
        <begin position="363"/>
        <end position="433"/>
    </location>
</feature>